<feature type="domain" description="Cyclin N-terminal" evidence="1">
    <location>
        <begin position="43"/>
        <end position="132"/>
    </location>
</feature>
<dbReference type="Pfam" id="PF00134">
    <property type="entry name" value="Cyclin_N"/>
    <property type="match status" value="1"/>
</dbReference>
<dbReference type="AlphaFoldDB" id="A0A0D3JC08"/>
<dbReference type="HOGENOM" id="CLU_1535327_0_0_1"/>
<dbReference type="PANTHER" id="PTHR22896:SF0">
    <property type="entry name" value="CYCLIN N-TERMINAL DOMAIN-CONTAINING PROTEIN"/>
    <property type="match status" value="1"/>
</dbReference>
<dbReference type="eggNOG" id="KOG4164">
    <property type="taxonomic scope" value="Eukaryota"/>
</dbReference>
<dbReference type="PANTHER" id="PTHR22896">
    <property type="entry name" value="CDK5 AND ABL1 ENZYME SUBSTRATE 1"/>
    <property type="match status" value="1"/>
</dbReference>
<reference evidence="2" key="2">
    <citation type="submission" date="2024-10" db="UniProtKB">
        <authorList>
            <consortium name="EnsemblProtists"/>
        </authorList>
    </citation>
    <scope>IDENTIFICATION</scope>
</reference>
<proteinExistence type="predicted"/>
<accession>A0A0D3JC08</accession>
<dbReference type="Proteomes" id="UP000013827">
    <property type="component" value="Unassembled WGS sequence"/>
</dbReference>
<dbReference type="InterPro" id="IPR036915">
    <property type="entry name" value="Cyclin-like_sf"/>
</dbReference>
<protein>
    <recommendedName>
        <fullName evidence="1">Cyclin N-terminal domain-containing protein</fullName>
    </recommendedName>
</protein>
<dbReference type="PaxDb" id="2903-EOD21043"/>
<dbReference type="KEGG" id="ehx:EMIHUDRAFT_101736"/>
<dbReference type="InterPro" id="IPR006671">
    <property type="entry name" value="Cyclin_N"/>
</dbReference>
<dbReference type="GO" id="GO:0051726">
    <property type="term" value="P:regulation of cell cycle"/>
    <property type="evidence" value="ECO:0007669"/>
    <property type="project" value="InterPro"/>
</dbReference>
<dbReference type="STRING" id="2903.R1CEB3"/>
<dbReference type="EnsemblProtists" id="EOD21043">
    <property type="protein sequence ID" value="EOD21043"/>
    <property type="gene ID" value="EMIHUDRAFT_101736"/>
</dbReference>
<dbReference type="RefSeq" id="XP_005773472.1">
    <property type="nucleotide sequence ID" value="XM_005773415.1"/>
</dbReference>
<name>A0A0D3JC08_EMIH1</name>
<evidence type="ECO:0000313" key="3">
    <source>
        <dbReference type="Proteomes" id="UP000013827"/>
    </source>
</evidence>
<evidence type="ECO:0000313" key="2">
    <source>
        <dbReference type="EnsemblProtists" id="EOD21043"/>
    </source>
</evidence>
<organism evidence="2 3">
    <name type="scientific">Emiliania huxleyi (strain CCMP1516)</name>
    <dbReference type="NCBI Taxonomy" id="280463"/>
    <lineage>
        <taxon>Eukaryota</taxon>
        <taxon>Haptista</taxon>
        <taxon>Haptophyta</taxon>
        <taxon>Prymnesiophyceae</taxon>
        <taxon>Isochrysidales</taxon>
        <taxon>Noelaerhabdaceae</taxon>
        <taxon>Emiliania</taxon>
    </lineage>
</organism>
<dbReference type="Gene3D" id="1.10.472.10">
    <property type="entry name" value="Cyclin-like"/>
    <property type="match status" value="2"/>
</dbReference>
<sequence>MAQLNEQWALKHQWASVLEWALEIARAHPSSPELTRAHSHQASLLEWVLEANCEVSTAALAHVYFERLVLRRVVNKANRKLVAAVSLSLAAKWNEPESLGTLLAAVERHYSIPRATVFRSEFSAYAELAFDLRLEPGDIFPHFSRLLTQAERTPHDYLGEANCGVSSRVPRAAGG</sequence>
<keyword evidence="3" id="KW-1185">Reference proteome</keyword>
<dbReference type="InterPro" id="IPR012388">
    <property type="entry name" value="CABLES1/2"/>
</dbReference>
<dbReference type="GeneID" id="17266590"/>
<dbReference type="OMA" id="ATIAMTH"/>
<dbReference type="SUPFAM" id="SSF47954">
    <property type="entry name" value="Cyclin-like"/>
    <property type="match status" value="1"/>
</dbReference>
<reference evidence="3" key="1">
    <citation type="journal article" date="2013" name="Nature">
        <title>Pan genome of the phytoplankton Emiliania underpins its global distribution.</title>
        <authorList>
            <person name="Read B.A."/>
            <person name="Kegel J."/>
            <person name="Klute M.J."/>
            <person name="Kuo A."/>
            <person name="Lefebvre S.C."/>
            <person name="Maumus F."/>
            <person name="Mayer C."/>
            <person name="Miller J."/>
            <person name="Monier A."/>
            <person name="Salamov A."/>
            <person name="Young J."/>
            <person name="Aguilar M."/>
            <person name="Claverie J.M."/>
            <person name="Frickenhaus S."/>
            <person name="Gonzalez K."/>
            <person name="Herman E.K."/>
            <person name="Lin Y.C."/>
            <person name="Napier J."/>
            <person name="Ogata H."/>
            <person name="Sarno A.F."/>
            <person name="Shmutz J."/>
            <person name="Schroeder D."/>
            <person name="de Vargas C."/>
            <person name="Verret F."/>
            <person name="von Dassow P."/>
            <person name="Valentin K."/>
            <person name="Van de Peer Y."/>
            <person name="Wheeler G."/>
            <person name="Dacks J.B."/>
            <person name="Delwiche C.F."/>
            <person name="Dyhrman S.T."/>
            <person name="Glockner G."/>
            <person name="John U."/>
            <person name="Richards T."/>
            <person name="Worden A.Z."/>
            <person name="Zhang X."/>
            <person name="Grigoriev I.V."/>
            <person name="Allen A.E."/>
            <person name="Bidle K."/>
            <person name="Borodovsky M."/>
            <person name="Bowler C."/>
            <person name="Brownlee C."/>
            <person name="Cock J.M."/>
            <person name="Elias M."/>
            <person name="Gladyshev V.N."/>
            <person name="Groth M."/>
            <person name="Guda C."/>
            <person name="Hadaegh A."/>
            <person name="Iglesias-Rodriguez M.D."/>
            <person name="Jenkins J."/>
            <person name="Jones B.M."/>
            <person name="Lawson T."/>
            <person name="Leese F."/>
            <person name="Lindquist E."/>
            <person name="Lobanov A."/>
            <person name="Lomsadze A."/>
            <person name="Malik S.B."/>
            <person name="Marsh M.E."/>
            <person name="Mackinder L."/>
            <person name="Mock T."/>
            <person name="Mueller-Roeber B."/>
            <person name="Pagarete A."/>
            <person name="Parker M."/>
            <person name="Probert I."/>
            <person name="Quesneville H."/>
            <person name="Raines C."/>
            <person name="Rensing S.A."/>
            <person name="Riano-Pachon D.M."/>
            <person name="Richier S."/>
            <person name="Rokitta S."/>
            <person name="Shiraiwa Y."/>
            <person name="Soanes D.M."/>
            <person name="van der Giezen M."/>
            <person name="Wahlund T.M."/>
            <person name="Williams B."/>
            <person name="Wilson W."/>
            <person name="Wolfe G."/>
            <person name="Wurch L.L."/>
        </authorList>
    </citation>
    <scope>NUCLEOTIDE SEQUENCE</scope>
</reference>
<evidence type="ECO:0000259" key="1">
    <source>
        <dbReference type="Pfam" id="PF00134"/>
    </source>
</evidence>